<name>A0A6G6Y3N0_9SPHN</name>
<evidence type="ECO:0000313" key="2">
    <source>
        <dbReference type="Proteomes" id="UP000501568"/>
    </source>
</evidence>
<protein>
    <submittedName>
        <fullName evidence="1">Methyltransferase domain-containing protein</fullName>
    </submittedName>
</protein>
<keyword evidence="1" id="KW-0489">Methyltransferase</keyword>
<evidence type="ECO:0000313" key="1">
    <source>
        <dbReference type="EMBL" id="QIG79554.1"/>
    </source>
</evidence>
<reference evidence="1 2" key="1">
    <citation type="submission" date="2020-02" db="EMBL/GenBank/DDBJ databases">
        <authorList>
            <person name="Zheng R.K."/>
            <person name="Sun C.M."/>
        </authorList>
    </citation>
    <scope>NUCLEOTIDE SEQUENCE [LARGE SCALE GENOMIC DNA]</scope>
    <source>
        <strain evidence="2">zrk23</strain>
    </source>
</reference>
<organism evidence="1 2">
    <name type="scientific">Stakelama tenebrarum</name>
    <dbReference type="NCBI Taxonomy" id="2711215"/>
    <lineage>
        <taxon>Bacteria</taxon>
        <taxon>Pseudomonadati</taxon>
        <taxon>Pseudomonadota</taxon>
        <taxon>Alphaproteobacteria</taxon>
        <taxon>Sphingomonadales</taxon>
        <taxon>Sphingomonadaceae</taxon>
        <taxon>Stakelama</taxon>
    </lineage>
</organism>
<dbReference type="AlphaFoldDB" id="A0A6G6Y3N0"/>
<gene>
    <name evidence="1" type="ORF">G5C33_06955</name>
</gene>
<dbReference type="KEGG" id="spzr:G5C33_06955"/>
<dbReference type="SUPFAM" id="SSF53335">
    <property type="entry name" value="S-adenosyl-L-methionine-dependent methyltransferases"/>
    <property type="match status" value="1"/>
</dbReference>
<dbReference type="Proteomes" id="UP000501568">
    <property type="component" value="Chromosome"/>
</dbReference>
<proteinExistence type="predicted"/>
<dbReference type="InterPro" id="IPR029063">
    <property type="entry name" value="SAM-dependent_MTases_sf"/>
</dbReference>
<dbReference type="CDD" id="cd02440">
    <property type="entry name" value="AdoMet_MTases"/>
    <property type="match status" value="1"/>
</dbReference>
<accession>A0A6G6Y3N0</accession>
<keyword evidence="1" id="KW-0808">Transferase</keyword>
<sequence>MPIPYEQSYRAAFGEYAGTLRQLVSQYPDARVLELGGGRKPSFALNEMPDNIASYTVNDISADELAMAGEEYDKACFDVIGDVSGFEGQFDVIFSRTLIEHVRDGVMMHRNIHRLLKPGGVAFHMAPTLYSPPFVVNKLLPETLSEKILYALTPHRQQKKSKFPAYYSWCLGNRDKMTRMLTAAGFSKVNIRTFYGHGYFDKVPIARELDNAVSMLAAKRDWSPLGSYAHITTYR</sequence>
<dbReference type="Gene3D" id="3.40.50.150">
    <property type="entry name" value="Vaccinia Virus protein VP39"/>
    <property type="match status" value="1"/>
</dbReference>
<dbReference type="EMBL" id="CP049109">
    <property type="protein sequence ID" value="QIG79554.1"/>
    <property type="molecule type" value="Genomic_DNA"/>
</dbReference>
<keyword evidence="2" id="KW-1185">Reference proteome</keyword>
<dbReference type="RefSeq" id="WP_165326554.1">
    <property type="nucleotide sequence ID" value="NZ_CP049109.1"/>
</dbReference>
<dbReference type="GO" id="GO:0032259">
    <property type="term" value="P:methylation"/>
    <property type="evidence" value="ECO:0007669"/>
    <property type="project" value="UniProtKB-KW"/>
</dbReference>
<dbReference type="GO" id="GO:0008168">
    <property type="term" value="F:methyltransferase activity"/>
    <property type="evidence" value="ECO:0007669"/>
    <property type="project" value="UniProtKB-KW"/>
</dbReference>
<dbReference type="Pfam" id="PF13489">
    <property type="entry name" value="Methyltransf_23"/>
    <property type="match status" value="1"/>
</dbReference>